<evidence type="ECO:0000256" key="2">
    <source>
        <dbReference type="SAM" id="SignalP"/>
    </source>
</evidence>
<evidence type="ECO:0000313" key="4">
    <source>
        <dbReference type="Proteomes" id="UP000317839"/>
    </source>
</evidence>
<name>A0A545TD40_9GAMM</name>
<proteinExistence type="predicted"/>
<keyword evidence="2" id="KW-0732">Signal</keyword>
<feature type="signal peptide" evidence="2">
    <location>
        <begin position="1"/>
        <end position="23"/>
    </location>
</feature>
<dbReference type="EMBL" id="VIKR01000002">
    <property type="protein sequence ID" value="TQV75137.1"/>
    <property type="molecule type" value="Genomic_DNA"/>
</dbReference>
<feature type="region of interest" description="Disordered" evidence="1">
    <location>
        <begin position="366"/>
        <end position="394"/>
    </location>
</feature>
<dbReference type="Proteomes" id="UP000317839">
    <property type="component" value="Unassembled WGS sequence"/>
</dbReference>
<gene>
    <name evidence="3" type="ORF">FLL45_09370</name>
</gene>
<feature type="chain" id="PRO_5021822828" evidence="2">
    <location>
        <begin position="24"/>
        <end position="394"/>
    </location>
</feature>
<dbReference type="OrthoDB" id="514606at2"/>
<feature type="compositionally biased region" description="Low complexity" evidence="1">
    <location>
        <begin position="368"/>
        <end position="378"/>
    </location>
</feature>
<comment type="caution">
    <text evidence="3">The sequence shown here is derived from an EMBL/GenBank/DDBJ whole genome shotgun (WGS) entry which is preliminary data.</text>
</comment>
<organism evidence="3 4">
    <name type="scientific">Aliikangiella marina</name>
    <dbReference type="NCBI Taxonomy" id="1712262"/>
    <lineage>
        <taxon>Bacteria</taxon>
        <taxon>Pseudomonadati</taxon>
        <taxon>Pseudomonadota</taxon>
        <taxon>Gammaproteobacteria</taxon>
        <taxon>Oceanospirillales</taxon>
        <taxon>Pleioneaceae</taxon>
        <taxon>Aliikangiella</taxon>
    </lineage>
</organism>
<reference evidence="3 4" key="1">
    <citation type="submission" date="2019-06" db="EMBL/GenBank/DDBJ databases">
        <title>Draft genome of Aliikangiella marina GYP-15.</title>
        <authorList>
            <person name="Wang G."/>
        </authorList>
    </citation>
    <scope>NUCLEOTIDE SEQUENCE [LARGE SCALE GENOMIC DNA]</scope>
    <source>
        <strain evidence="3 4">GYP-15</strain>
    </source>
</reference>
<evidence type="ECO:0000256" key="1">
    <source>
        <dbReference type="SAM" id="MobiDB-lite"/>
    </source>
</evidence>
<sequence length="394" mass="44046">MKISQCLILTTCLLASVSQPISADTIDVKIPTALVIGAMNNQLMGTQVNIDTYGKRKGTSWYHANSYVLTPDGKKHLINLGEATVKLKTKKGKTMRMWRGYVNDFASSELSVKANGNQLLFNANFESQGKEIIIKCINAFGKQCVKIKRDGEVNNAQVKATLIPTILDNSISFKKDPKVEFKADFKINGACSKLGGLCQKIFDYKKAIRKTVQKQLKSSLNQNRKKIAQAVKKVVQDSVGKVINTNQWKLKSIKQQGGNYIVSVEYPDPINASTVEVKGFKVTKKFAQSNCPTKIKFDATIQTKYAVAGKVWLEYEDGTRSKKHNWQNGKNKTTTSSFYRTWNKKSGKKYTGWSKMMISWKDHKGKTFSKSSKSSPFSRTCVKPNPTKTFKTGG</sequence>
<accession>A0A545TD40</accession>
<evidence type="ECO:0000313" key="3">
    <source>
        <dbReference type="EMBL" id="TQV75137.1"/>
    </source>
</evidence>
<protein>
    <submittedName>
        <fullName evidence="3">Uncharacterized protein</fullName>
    </submittedName>
</protein>
<dbReference type="RefSeq" id="WP_142941754.1">
    <property type="nucleotide sequence ID" value="NZ_VIKR01000002.1"/>
</dbReference>
<keyword evidence="4" id="KW-1185">Reference proteome</keyword>
<dbReference type="AlphaFoldDB" id="A0A545TD40"/>